<dbReference type="PANTHER" id="PTHR33755">
    <property type="entry name" value="TOXIN PARE1-RELATED"/>
    <property type="match status" value="1"/>
</dbReference>
<organism evidence="3 4">
    <name type="scientific">Halochromatium glycolicum</name>
    <dbReference type="NCBI Taxonomy" id="85075"/>
    <lineage>
        <taxon>Bacteria</taxon>
        <taxon>Pseudomonadati</taxon>
        <taxon>Pseudomonadota</taxon>
        <taxon>Gammaproteobacteria</taxon>
        <taxon>Chromatiales</taxon>
        <taxon>Chromatiaceae</taxon>
        <taxon>Halochromatium</taxon>
    </lineage>
</organism>
<reference evidence="3" key="1">
    <citation type="submission" date="2017-08" db="EMBL/GenBank/DDBJ databases">
        <authorList>
            <person name="Imhoff J.F."/>
            <person name="Rahn T."/>
            <person name="Kuenzel S."/>
            <person name="Neulinger S.C."/>
        </authorList>
    </citation>
    <scope>NUCLEOTIDE SEQUENCE</scope>
    <source>
        <strain evidence="3">DSM 11080</strain>
    </source>
</reference>
<proteinExistence type="inferred from homology"/>
<keyword evidence="2" id="KW-1277">Toxin-antitoxin system</keyword>
<accession>A0AAJ0U6D8</accession>
<dbReference type="Proteomes" id="UP001296776">
    <property type="component" value="Unassembled WGS sequence"/>
</dbReference>
<dbReference type="EMBL" id="NRSJ01000025">
    <property type="protein sequence ID" value="MBK1705625.1"/>
    <property type="molecule type" value="Genomic_DNA"/>
</dbReference>
<evidence type="ECO:0000313" key="3">
    <source>
        <dbReference type="EMBL" id="MBK1705625.1"/>
    </source>
</evidence>
<name>A0AAJ0U6D8_9GAMM</name>
<gene>
    <name evidence="3" type="ORF">CKO40_13935</name>
</gene>
<evidence type="ECO:0000256" key="2">
    <source>
        <dbReference type="ARBA" id="ARBA00022649"/>
    </source>
</evidence>
<dbReference type="InterPro" id="IPR051803">
    <property type="entry name" value="TA_system_RelE-like_toxin"/>
</dbReference>
<evidence type="ECO:0008006" key="5">
    <source>
        <dbReference type="Google" id="ProtNLM"/>
    </source>
</evidence>
<dbReference type="InterPro" id="IPR035093">
    <property type="entry name" value="RelE/ParE_toxin_dom_sf"/>
</dbReference>
<comment type="similarity">
    <text evidence="1">Belongs to the RelE toxin family.</text>
</comment>
<keyword evidence="4" id="KW-1185">Reference proteome</keyword>
<dbReference type="Gene3D" id="3.30.2310.20">
    <property type="entry name" value="RelE-like"/>
    <property type="match status" value="1"/>
</dbReference>
<sequence length="103" mass="12142">MAEPRRRLRLTESAEQDLTEIWSFIAADNRTAASKLVREIEARFETVRDRPEIGSRRDRLAAGLRIHFHRDYALYYRFTDIEVIIVRVMHGARDARALRFGEP</sequence>
<evidence type="ECO:0000313" key="4">
    <source>
        <dbReference type="Proteomes" id="UP001296776"/>
    </source>
</evidence>
<dbReference type="InterPro" id="IPR007712">
    <property type="entry name" value="RelE/ParE_toxin"/>
</dbReference>
<evidence type="ECO:0000256" key="1">
    <source>
        <dbReference type="ARBA" id="ARBA00006226"/>
    </source>
</evidence>
<dbReference type="AlphaFoldDB" id="A0AAJ0U6D8"/>
<dbReference type="Pfam" id="PF05016">
    <property type="entry name" value="ParE_toxin"/>
    <property type="match status" value="1"/>
</dbReference>
<comment type="caution">
    <text evidence="3">The sequence shown here is derived from an EMBL/GenBank/DDBJ whole genome shotgun (WGS) entry which is preliminary data.</text>
</comment>
<protein>
    <recommendedName>
        <fullName evidence="5">Toxin ParE1/3/4</fullName>
    </recommendedName>
</protein>
<reference evidence="3" key="2">
    <citation type="journal article" date="2020" name="Microorganisms">
        <title>Osmotic Adaptation and Compatible Solute Biosynthesis of Phototrophic Bacteria as Revealed from Genome Analyses.</title>
        <authorList>
            <person name="Imhoff J.F."/>
            <person name="Rahn T."/>
            <person name="Kunzel S."/>
            <person name="Keller A."/>
            <person name="Neulinger S.C."/>
        </authorList>
    </citation>
    <scope>NUCLEOTIDE SEQUENCE</scope>
    <source>
        <strain evidence="3">DSM 11080</strain>
    </source>
</reference>